<accession>A0AAV4T0J5</accession>
<dbReference type="Proteomes" id="UP001054945">
    <property type="component" value="Unassembled WGS sequence"/>
</dbReference>
<dbReference type="EMBL" id="BPLR01010430">
    <property type="protein sequence ID" value="GIY39224.1"/>
    <property type="molecule type" value="Genomic_DNA"/>
</dbReference>
<comment type="caution">
    <text evidence="1">The sequence shown here is derived from an EMBL/GenBank/DDBJ whole genome shotgun (WGS) entry which is preliminary data.</text>
</comment>
<sequence length="93" mass="10308">MKPKQKAAIQRKKISAKALTHKESDAAAQIDGPGISEVFGISEIHAFVKEKGLRQLDGEEVSGVNGTPDVINEVNITRTFPRLLFRRKLLRNV</sequence>
<keyword evidence="2" id="KW-1185">Reference proteome</keyword>
<proteinExistence type="predicted"/>
<reference evidence="1 2" key="1">
    <citation type="submission" date="2021-06" db="EMBL/GenBank/DDBJ databases">
        <title>Caerostris extrusa draft genome.</title>
        <authorList>
            <person name="Kono N."/>
            <person name="Arakawa K."/>
        </authorList>
    </citation>
    <scope>NUCLEOTIDE SEQUENCE [LARGE SCALE GENOMIC DNA]</scope>
</reference>
<protein>
    <submittedName>
        <fullName evidence="1">Uncharacterized protein</fullName>
    </submittedName>
</protein>
<dbReference type="AlphaFoldDB" id="A0AAV4T0J5"/>
<organism evidence="1 2">
    <name type="scientific">Caerostris extrusa</name>
    <name type="common">Bark spider</name>
    <name type="synonym">Caerostris bankana</name>
    <dbReference type="NCBI Taxonomy" id="172846"/>
    <lineage>
        <taxon>Eukaryota</taxon>
        <taxon>Metazoa</taxon>
        <taxon>Ecdysozoa</taxon>
        <taxon>Arthropoda</taxon>
        <taxon>Chelicerata</taxon>
        <taxon>Arachnida</taxon>
        <taxon>Araneae</taxon>
        <taxon>Araneomorphae</taxon>
        <taxon>Entelegynae</taxon>
        <taxon>Araneoidea</taxon>
        <taxon>Araneidae</taxon>
        <taxon>Caerostris</taxon>
    </lineage>
</organism>
<gene>
    <name evidence="1" type="ORF">CEXT_346081</name>
</gene>
<evidence type="ECO:0000313" key="2">
    <source>
        <dbReference type="Proteomes" id="UP001054945"/>
    </source>
</evidence>
<evidence type="ECO:0000313" key="1">
    <source>
        <dbReference type="EMBL" id="GIY39224.1"/>
    </source>
</evidence>
<name>A0AAV4T0J5_CAEEX</name>